<accession>A0ABV0UMT5</accession>
<evidence type="ECO:0000313" key="1">
    <source>
        <dbReference type="EMBL" id="MEQ2246430.1"/>
    </source>
</evidence>
<evidence type="ECO:0000313" key="2">
    <source>
        <dbReference type="Proteomes" id="UP001482620"/>
    </source>
</evidence>
<sequence>VLFPKGSCCAETSSIRQCTTLTLSSEPQASAEQKQNRTLNLAHNSLSAVSILESNGAFPAGDG</sequence>
<dbReference type="Proteomes" id="UP001482620">
    <property type="component" value="Unassembled WGS sequence"/>
</dbReference>
<reference evidence="1 2" key="1">
    <citation type="submission" date="2021-06" db="EMBL/GenBank/DDBJ databases">
        <authorList>
            <person name="Palmer J.M."/>
        </authorList>
    </citation>
    <scope>NUCLEOTIDE SEQUENCE [LARGE SCALE GENOMIC DNA]</scope>
    <source>
        <strain evidence="2">if_2019</strain>
        <tissue evidence="1">Muscle</tissue>
    </source>
</reference>
<organism evidence="1 2">
    <name type="scientific">Ilyodon furcidens</name>
    <name type="common">goldbreast splitfin</name>
    <dbReference type="NCBI Taxonomy" id="33524"/>
    <lineage>
        <taxon>Eukaryota</taxon>
        <taxon>Metazoa</taxon>
        <taxon>Chordata</taxon>
        <taxon>Craniata</taxon>
        <taxon>Vertebrata</taxon>
        <taxon>Euteleostomi</taxon>
        <taxon>Actinopterygii</taxon>
        <taxon>Neopterygii</taxon>
        <taxon>Teleostei</taxon>
        <taxon>Neoteleostei</taxon>
        <taxon>Acanthomorphata</taxon>
        <taxon>Ovalentaria</taxon>
        <taxon>Atherinomorphae</taxon>
        <taxon>Cyprinodontiformes</taxon>
        <taxon>Goodeidae</taxon>
        <taxon>Ilyodon</taxon>
    </lineage>
</organism>
<protein>
    <submittedName>
        <fullName evidence="1">Uncharacterized protein</fullName>
    </submittedName>
</protein>
<dbReference type="EMBL" id="JAHRIQ010078968">
    <property type="protein sequence ID" value="MEQ2246430.1"/>
    <property type="molecule type" value="Genomic_DNA"/>
</dbReference>
<keyword evidence="2" id="KW-1185">Reference proteome</keyword>
<proteinExistence type="predicted"/>
<comment type="caution">
    <text evidence="1">The sequence shown here is derived from an EMBL/GenBank/DDBJ whole genome shotgun (WGS) entry which is preliminary data.</text>
</comment>
<name>A0ABV0UMT5_9TELE</name>
<gene>
    <name evidence="1" type="ORF">ILYODFUR_038390</name>
</gene>
<feature type="non-terminal residue" evidence="1">
    <location>
        <position position="1"/>
    </location>
</feature>